<keyword evidence="2" id="KW-0813">Transport</keyword>
<dbReference type="GO" id="GO:0055085">
    <property type="term" value="P:transmembrane transport"/>
    <property type="evidence" value="ECO:0007669"/>
    <property type="project" value="UniProtKB-ARBA"/>
</dbReference>
<proteinExistence type="inferred from homology"/>
<dbReference type="PANTHER" id="PTHR43776">
    <property type="entry name" value="TRANSPORT ATP-BINDING PROTEIN"/>
    <property type="match status" value="1"/>
</dbReference>
<evidence type="ECO:0000256" key="3">
    <source>
        <dbReference type="ARBA" id="ARBA00022741"/>
    </source>
</evidence>
<dbReference type="GO" id="GO:0016887">
    <property type="term" value="F:ATP hydrolysis activity"/>
    <property type="evidence" value="ECO:0007669"/>
    <property type="project" value="InterPro"/>
</dbReference>
<dbReference type="Gene3D" id="3.40.50.300">
    <property type="entry name" value="P-loop containing nucleotide triphosphate hydrolases"/>
    <property type="match status" value="1"/>
</dbReference>
<comment type="similarity">
    <text evidence="1">Belongs to the ABC transporter superfamily.</text>
</comment>
<keyword evidence="3" id="KW-0547">Nucleotide-binding</keyword>
<evidence type="ECO:0000313" key="7">
    <source>
        <dbReference type="Proteomes" id="UP000271031"/>
    </source>
</evidence>
<dbReference type="InterPro" id="IPR003439">
    <property type="entry name" value="ABC_transporter-like_ATP-bd"/>
</dbReference>
<gene>
    <name evidence="6" type="ORF">EDM56_02480</name>
</gene>
<dbReference type="SMART" id="SM00382">
    <property type="entry name" value="AAA"/>
    <property type="match status" value="1"/>
</dbReference>
<name>A0A3M8DUR0_9BACL</name>
<accession>A0A3M8DUR0</accession>
<dbReference type="InterPro" id="IPR027417">
    <property type="entry name" value="P-loop_NTPase"/>
</dbReference>
<evidence type="ECO:0000256" key="4">
    <source>
        <dbReference type="ARBA" id="ARBA00022840"/>
    </source>
</evidence>
<dbReference type="EMBL" id="RHHQ01000004">
    <property type="protein sequence ID" value="RNB91644.1"/>
    <property type="molecule type" value="Genomic_DNA"/>
</dbReference>
<dbReference type="InterPro" id="IPR050319">
    <property type="entry name" value="ABC_transp_ATP-bind"/>
</dbReference>
<protein>
    <submittedName>
        <fullName evidence="6">ABC transporter ATP-binding protein</fullName>
    </submittedName>
</protein>
<feature type="domain" description="ABC transporter" evidence="5">
    <location>
        <begin position="6"/>
        <end position="252"/>
    </location>
</feature>
<evidence type="ECO:0000259" key="5">
    <source>
        <dbReference type="PROSITE" id="PS50893"/>
    </source>
</evidence>
<keyword evidence="4 6" id="KW-0067">ATP-binding</keyword>
<dbReference type="PANTHER" id="PTHR43776:SF7">
    <property type="entry name" value="D,D-DIPEPTIDE TRANSPORT ATP-BINDING PROTEIN DDPF-RELATED"/>
    <property type="match status" value="1"/>
</dbReference>
<evidence type="ECO:0000313" key="6">
    <source>
        <dbReference type="EMBL" id="RNB91644.1"/>
    </source>
</evidence>
<organism evidence="6 7">
    <name type="scientific">Brevibacillus fluminis</name>
    <dbReference type="NCBI Taxonomy" id="511487"/>
    <lineage>
        <taxon>Bacteria</taxon>
        <taxon>Bacillati</taxon>
        <taxon>Bacillota</taxon>
        <taxon>Bacilli</taxon>
        <taxon>Bacillales</taxon>
        <taxon>Paenibacillaceae</taxon>
        <taxon>Brevibacillus</taxon>
    </lineage>
</organism>
<dbReference type="CDD" id="cd03257">
    <property type="entry name" value="ABC_NikE_OppD_transporters"/>
    <property type="match status" value="1"/>
</dbReference>
<dbReference type="Proteomes" id="UP000271031">
    <property type="component" value="Unassembled WGS sequence"/>
</dbReference>
<dbReference type="AlphaFoldDB" id="A0A3M8DUR0"/>
<reference evidence="6 7" key="1">
    <citation type="submission" date="2018-10" db="EMBL/GenBank/DDBJ databases">
        <title>Phylogenomics of Brevibacillus.</title>
        <authorList>
            <person name="Dunlap C."/>
        </authorList>
    </citation>
    <scope>NUCLEOTIDE SEQUENCE [LARGE SCALE GENOMIC DNA]</scope>
    <source>
        <strain evidence="6 7">JCM 15716</strain>
    </source>
</reference>
<dbReference type="PROSITE" id="PS50893">
    <property type="entry name" value="ABC_TRANSPORTER_2"/>
    <property type="match status" value="1"/>
</dbReference>
<dbReference type="GO" id="GO:0005524">
    <property type="term" value="F:ATP binding"/>
    <property type="evidence" value="ECO:0007669"/>
    <property type="project" value="UniProtKB-KW"/>
</dbReference>
<dbReference type="PROSITE" id="PS00211">
    <property type="entry name" value="ABC_TRANSPORTER_1"/>
    <property type="match status" value="1"/>
</dbReference>
<evidence type="ECO:0000256" key="1">
    <source>
        <dbReference type="ARBA" id="ARBA00005417"/>
    </source>
</evidence>
<dbReference type="FunFam" id="3.40.50.300:FF:000016">
    <property type="entry name" value="Oligopeptide ABC transporter ATP-binding component"/>
    <property type="match status" value="1"/>
</dbReference>
<dbReference type="InterPro" id="IPR017871">
    <property type="entry name" value="ABC_transporter-like_CS"/>
</dbReference>
<keyword evidence="7" id="KW-1185">Reference proteome</keyword>
<evidence type="ECO:0000256" key="2">
    <source>
        <dbReference type="ARBA" id="ARBA00022448"/>
    </source>
</evidence>
<comment type="caution">
    <text evidence="6">The sequence shown here is derived from an EMBL/GenBank/DDBJ whole genome shotgun (WGS) entry which is preliminary data.</text>
</comment>
<dbReference type="RefSeq" id="WP_122916307.1">
    <property type="nucleotide sequence ID" value="NZ_RHHQ01000004.1"/>
</dbReference>
<dbReference type="OrthoDB" id="9802264at2"/>
<dbReference type="SUPFAM" id="SSF52540">
    <property type="entry name" value="P-loop containing nucleoside triphosphate hydrolases"/>
    <property type="match status" value="1"/>
</dbReference>
<dbReference type="InterPro" id="IPR003593">
    <property type="entry name" value="AAA+_ATPase"/>
</dbReference>
<sequence>MSQALLSLHEVEKSYFSSGFGGKREKKVLRGVSFDVNKGETVALVGESGSGKSTTARLILGLDKLTLGEIWFQQKQRSASSPAEQLQMRKQMQIVFQDPIGSVNPRMTIFKIIAEPLLTHGYTREQAMDRVKELLGLVGMNEQDMHKYPHQFSGGQMQRIGIARAIALKPELLILDEPTSALDVSIQARVLKLLKALQKELDLTYLFITHDLNVVQSFADRVLVMKQGEIVERGSVQAIFEEPQHLYTQNLLEANFFVK</sequence>
<dbReference type="Pfam" id="PF00005">
    <property type="entry name" value="ABC_tran"/>
    <property type="match status" value="1"/>
</dbReference>